<feature type="non-terminal residue" evidence="6">
    <location>
        <position position="107"/>
    </location>
</feature>
<organism evidence="6 7">
    <name type="scientific">Bacteroides cellulosilyticus</name>
    <dbReference type="NCBI Taxonomy" id="246787"/>
    <lineage>
        <taxon>Bacteria</taxon>
        <taxon>Pseudomonadati</taxon>
        <taxon>Bacteroidota</taxon>
        <taxon>Bacteroidia</taxon>
        <taxon>Bacteroidales</taxon>
        <taxon>Bacteroidaceae</taxon>
        <taxon>Bacteroides</taxon>
    </lineage>
</organism>
<dbReference type="GO" id="GO:0016114">
    <property type="term" value="P:terpenoid biosynthetic process"/>
    <property type="evidence" value="ECO:0007669"/>
    <property type="project" value="InterPro"/>
</dbReference>
<dbReference type="Proteomes" id="UP001221924">
    <property type="component" value="Unassembled WGS sequence"/>
</dbReference>
<keyword evidence="4" id="KW-0786">Thiamine pyrophosphate</keyword>
<dbReference type="EMBL" id="JARFID010000327">
    <property type="protein sequence ID" value="MDE8697830.1"/>
    <property type="molecule type" value="Genomic_DNA"/>
</dbReference>
<evidence type="ECO:0000259" key="5">
    <source>
        <dbReference type="Pfam" id="PF02780"/>
    </source>
</evidence>
<proteinExistence type="predicted"/>
<gene>
    <name evidence="6" type="ORF">PZH42_27645</name>
</gene>
<protein>
    <submittedName>
        <fullName evidence="6">Transketolase C-terminal domain-containing protein</fullName>
    </submittedName>
</protein>
<reference evidence="6" key="1">
    <citation type="submission" date="2023-03" db="EMBL/GenBank/DDBJ databases">
        <title>DFI Biobank Strains.</title>
        <authorList>
            <person name="Mostad J."/>
            <person name="Paddock L."/>
            <person name="Medina S."/>
            <person name="Waligurski E."/>
            <person name="Barat B."/>
            <person name="Smith R."/>
            <person name="Burgo V."/>
            <person name="Metcalfe C."/>
            <person name="Woodson C."/>
            <person name="Sundararajan A."/>
            <person name="Ramaswamy R."/>
            <person name="Lin H."/>
            <person name="Pamer E.G."/>
        </authorList>
    </citation>
    <scope>NUCLEOTIDE SEQUENCE</scope>
    <source>
        <strain evidence="6">DFI.9.5</strain>
    </source>
</reference>
<comment type="subunit">
    <text evidence="2">Homodimer.</text>
</comment>
<dbReference type="PANTHER" id="PTHR43322:SF5">
    <property type="entry name" value="1-DEOXY-D-XYLULOSE-5-PHOSPHATE SYNTHASE, CHLOROPLASTIC"/>
    <property type="match status" value="1"/>
</dbReference>
<comment type="cofactor">
    <cofactor evidence="1">
        <name>Mg(2+)</name>
        <dbReference type="ChEBI" id="CHEBI:18420"/>
    </cofactor>
</comment>
<dbReference type="SUPFAM" id="SSF52922">
    <property type="entry name" value="TK C-terminal domain-like"/>
    <property type="match status" value="1"/>
</dbReference>
<evidence type="ECO:0000256" key="2">
    <source>
        <dbReference type="ARBA" id="ARBA00011738"/>
    </source>
</evidence>
<feature type="domain" description="Transketolase C-terminal" evidence="5">
    <location>
        <begin position="2"/>
        <end position="106"/>
    </location>
</feature>
<comment type="caution">
    <text evidence="6">The sequence shown here is derived from an EMBL/GenBank/DDBJ whole genome shotgun (WGS) entry which is preliminary data.</text>
</comment>
<evidence type="ECO:0000256" key="4">
    <source>
        <dbReference type="ARBA" id="ARBA00023052"/>
    </source>
</evidence>
<dbReference type="GO" id="GO:0008661">
    <property type="term" value="F:1-deoxy-D-xylulose-5-phosphate synthase activity"/>
    <property type="evidence" value="ECO:0007669"/>
    <property type="project" value="InterPro"/>
</dbReference>
<evidence type="ECO:0000313" key="7">
    <source>
        <dbReference type="Proteomes" id="UP001221924"/>
    </source>
</evidence>
<dbReference type="GO" id="GO:0005829">
    <property type="term" value="C:cytosol"/>
    <property type="evidence" value="ECO:0007669"/>
    <property type="project" value="TreeGrafter"/>
</dbReference>
<dbReference type="InterPro" id="IPR009014">
    <property type="entry name" value="Transketo_C/PFOR_II"/>
</dbReference>
<accession>A0AAW6M776</accession>
<keyword evidence="3" id="KW-0808">Transferase</keyword>
<dbReference type="AlphaFoldDB" id="A0AAW6M776"/>
<dbReference type="InterPro" id="IPR005477">
    <property type="entry name" value="Dxylulose-5-P_synthase"/>
</dbReference>
<evidence type="ECO:0000256" key="1">
    <source>
        <dbReference type="ARBA" id="ARBA00001946"/>
    </source>
</evidence>
<dbReference type="Gene3D" id="3.40.50.920">
    <property type="match status" value="1"/>
</dbReference>
<evidence type="ECO:0000313" key="6">
    <source>
        <dbReference type="EMBL" id="MDE8697830.1"/>
    </source>
</evidence>
<evidence type="ECO:0000256" key="3">
    <source>
        <dbReference type="ARBA" id="ARBA00022679"/>
    </source>
</evidence>
<dbReference type="GO" id="GO:0019288">
    <property type="term" value="P:isopentenyl diphosphate biosynthetic process, methylerythritol 4-phosphate pathway"/>
    <property type="evidence" value="ECO:0007669"/>
    <property type="project" value="TreeGrafter"/>
</dbReference>
<dbReference type="PANTHER" id="PTHR43322">
    <property type="entry name" value="1-D-DEOXYXYLULOSE 5-PHOSPHATE SYNTHASE-RELATED"/>
    <property type="match status" value="1"/>
</dbReference>
<name>A0AAW6M776_9BACE</name>
<feature type="non-terminal residue" evidence="6">
    <location>
        <position position="1"/>
    </location>
</feature>
<dbReference type="Pfam" id="PF02780">
    <property type="entry name" value="Transketolase_C"/>
    <property type="match status" value="1"/>
</dbReference>
<dbReference type="InterPro" id="IPR033248">
    <property type="entry name" value="Transketolase_C"/>
</dbReference>
<dbReference type="RefSeq" id="WP_275202920.1">
    <property type="nucleotide sequence ID" value="NZ_JARFID010000327.1"/>
</dbReference>
<sequence>TLGPIGNFAAKAIERAEKEKNISIAQYDLRFLKPLDEEMLHEIGRSFSRIITIEDGIRKGGMGTAILEFMSDNEYTPHVHRIGVPDKFVEHGTIQELYHLCGMDEEG</sequence>